<organism evidence="1 2">
    <name type="scientific">Gossypium australe</name>
    <dbReference type="NCBI Taxonomy" id="47621"/>
    <lineage>
        <taxon>Eukaryota</taxon>
        <taxon>Viridiplantae</taxon>
        <taxon>Streptophyta</taxon>
        <taxon>Embryophyta</taxon>
        <taxon>Tracheophyta</taxon>
        <taxon>Spermatophyta</taxon>
        <taxon>Magnoliopsida</taxon>
        <taxon>eudicotyledons</taxon>
        <taxon>Gunneridae</taxon>
        <taxon>Pentapetalae</taxon>
        <taxon>rosids</taxon>
        <taxon>malvids</taxon>
        <taxon>Malvales</taxon>
        <taxon>Malvaceae</taxon>
        <taxon>Malvoideae</taxon>
        <taxon>Gossypium</taxon>
    </lineage>
</organism>
<sequence>MSNNGSLLAELVVKLTFLSQILDEQMKDVPCEVFKQRMISGKTTNFSLGNDVELRFMNRMFVPVGHGLRKDLLRETHQEPFSFHLRSIKIKSKLNNRYSKSGNVIELLWILYQVCLSALLKRILSG</sequence>
<gene>
    <name evidence="1" type="ORF">EPI10_021429</name>
</gene>
<comment type="caution">
    <text evidence="1">The sequence shown here is derived from an EMBL/GenBank/DDBJ whole genome shotgun (WGS) entry which is preliminary data.</text>
</comment>
<dbReference type="AlphaFoldDB" id="A0A5B6WH75"/>
<dbReference type="EMBL" id="SMMG02000003">
    <property type="protein sequence ID" value="KAA3481030.1"/>
    <property type="molecule type" value="Genomic_DNA"/>
</dbReference>
<reference evidence="2" key="1">
    <citation type="journal article" date="2019" name="Plant Biotechnol. J.">
        <title>Genome sequencing of the Australian wild diploid species Gossypium australe highlights disease resistance and delayed gland morphogenesis.</title>
        <authorList>
            <person name="Cai Y."/>
            <person name="Cai X."/>
            <person name="Wang Q."/>
            <person name="Wang P."/>
            <person name="Zhang Y."/>
            <person name="Cai C."/>
            <person name="Xu Y."/>
            <person name="Wang K."/>
            <person name="Zhou Z."/>
            <person name="Wang C."/>
            <person name="Geng S."/>
            <person name="Li B."/>
            <person name="Dong Q."/>
            <person name="Hou Y."/>
            <person name="Wang H."/>
            <person name="Ai P."/>
            <person name="Liu Z."/>
            <person name="Yi F."/>
            <person name="Sun M."/>
            <person name="An G."/>
            <person name="Cheng J."/>
            <person name="Zhang Y."/>
            <person name="Shi Q."/>
            <person name="Xie Y."/>
            <person name="Shi X."/>
            <person name="Chang Y."/>
            <person name="Huang F."/>
            <person name="Chen Y."/>
            <person name="Hong S."/>
            <person name="Mi L."/>
            <person name="Sun Q."/>
            <person name="Zhang L."/>
            <person name="Zhou B."/>
            <person name="Peng R."/>
            <person name="Zhang X."/>
            <person name="Liu F."/>
        </authorList>
    </citation>
    <scope>NUCLEOTIDE SEQUENCE [LARGE SCALE GENOMIC DNA]</scope>
    <source>
        <strain evidence="2">cv. PA1801</strain>
    </source>
</reference>
<dbReference type="OrthoDB" id="10436664at2759"/>
<evidence type="ECO:0000313" key="2">
    <source>
        <dbReference type="Proteomes" id="UP000325315"/>
    </source>
</evidence>
<accession>A0A5B6WH75</accession>
<name>A0A5B6WH75_9ROSI</name>
<keyword evidence="2" id="KW-1185">Reference proteome</keyword>
<evidence type="ECO:0000313" key="1">
    <source>
        <dbReference type="EMBL" id="KAA3481030.1"/>
    </source>
</evidence>
<protein>
    <submittedName>
        <fullName evidence="1">Polyprotein</fullName>
    </submittedName>
</protein>
<proteinExistence type="predicted"/>
<dbReference type="Proteomes" id="UP000325315">
    <property type="component" value="Unassembled WGS sequence"/>
</dbReference>